<organism evidence="3 4">
    <name type="scientific">Microbispora hainanensis</name>
    <dbReference type="NCBI Taxonomy" id="568844"/>
    <lineage>
        <taxon>Bacteria</taxon>
        <taxon>Bacillati</taxon>
        <taxon>Actinomycetota</taxon>
        <taxon>Actinomycetes</taxon>
        <taxon>Streptosporangiales</taxon>
        <taxon>Streptosporangiaceae</taxon>
        <taxon>Microbispora</taxon>
    </lineage>
</organism>
<protein>
    <submittedName>
        <fullName evidence="3">Helix-turn-helix domain-containing protein</fullName>
    </submittedName>
</protein>
<keyword evidence="4" id="KW-1185">Reference proteome</keyword>
<dbReference type="Proteomes" id="UP001432011">
    <property type="component" value="Chromosome"/>
</dbReference>
<evidence type="ECO:0000256" key="1">
    <source>
        <dbReference type="ARBA" id="ARBA00023015"/>
    </source>
</evidence>
<evidence type="ECO:0000313" key="4">
    <source>
        <dbReference type="Proteomes" id="UP001432011"/>
    </source>
</evidence>
<dbReference type="SUPFAM" id="SSF46689">
    <property type="entry name" value="Homeodomain-like"/>
    <property type="match status" value="1"/>
</dbReference>
<sequence>MSKARLIITAVVVEGRSQADVARSYGVSKGWVSKLVARYREQGETAFEPRSRRPTTSPTAIDAEIVDLIIRLRKQLSGQGLDAGPDTIAWHLQQHHQVIVSRATISRYLNRAGLVTPEPGKRPRFSYIRFQAEQPNETWQADFTHYRLADGTDAEILTWLDDHSLRPVGDRPPSRHRPDRARHLPPCLCRSRRARLHPDRHSK</sequence>
<name>A0ABZ1SRW3_9ACTN</name>
<dbReference type="RefSeq" id="WP_187280808.1">
    <property type="nucleotide sequence ID" value="NZ_CP108085.1"/>
</dbReference>
<dbReference type="Gene3D" id="1.10.10.2690">
    <property type="match status" value="1"/>
</dbReference>
<dbReference type="InterPro" id="IPR053721">
    <property type="entry name" value="Fimbrial_Adhesin_Reg"/>
</dbReference>
<proteinExistence type="predicted"/>
<evidence type="ECO:0000313" key="3">
    <source>
        <dbReference type="EMBL" id="WUP75123.1"/>
    </source>
</evidence>
<dbReference type="InterPro" id="IPR009057">
    <property type="entry name" value="Homeodomain-like_sf"/>
</dbReference>
<gene>
    <name evidence="3" type="ORF">OG913_38245</name>
</gene>
<dbReference type="EMBL" id="CP108085">
    <property type="protein sequence ID" value="WUP75123.1"/>
    <property type="molecule type" value="Genomic_DNA"/>
</dbReference>
<reference evidence="3" key="1">
    <citation type="submission" date="2022-10" db="EMBL/GenBank/DDBJ databases">
        <title>The complete genomes of actinobacterial strains from the NBC collection.</title>
        <authorList>
            <person name="Joergensen T.S."/>
            <person name="Alvarez Arevalo M."/>
            <person name="Sterndorff E.B."/>
            <person name="Faurdal D."/>
            <person name="Vuksanovic O."/>
            <person name="Mourched A.-S."/>
            <person name="Charusanti P."/>
            <person name="Shaw S."/>
            <person name="Blin K."/>
            <person name="Weber T."/>
        </authorList>
    </citation>
    <scope>NUCLEOTIDE SEQUENCE</scope>
    <source>
        <strain evidence="3">NBC_00254</strain>
    </source>
</reference>
<keyword evidence="1" id="KW-0805">Transcription regulation</keyword>
<keyword evidence="2" id="KW-0804">Transcription</keyword>
<accession>A0ABZ1SRW3</accession>
<dbReference type="Pfam" id="PF13565">
    <property type="entry name" value="HTH_32"/>
    <property type="match status" value="1"/>
</dbReference>
<evidence type="ECO:0000256" key="2">
    <source>
        <dbReference type="ARBA" id="ARBA00023163"/>
    </source>
</evidence>